<reference evidence="1" key="1">
    <citation type="submission" date="2018-05" db="EMBL/GenBank/DDBJ databases">
        <authorList>
            <person name="Lanie J.A."/>
            <person name="Ng W.-L."/>
            <person name="Kazmierczak K.M."/>
            <person name="Andrzejewski T.M."/>
            <person name="Davidsen T.M."/>
            <person name="Wayne K.J."/>
            <person name="Tettelin H."/>
            <person name="Glass J.I."/>
            <person name="Rusch D."/>
            <person name="Podicherti R."/>
            <person name="Tsui H.-C.T."/>
            <person name="Winkler M.E."/>
        </authorList>
    </citation>
    <scope>NUCLEOTIDE SEQUENCE</scope>
</reference>
<dbReference type="EMBL" id="UINC01069519">
    <property type="protein sequence ID" value="SVC02963.1"/>
    <property type="molecule type" value="Genomic_DNA"/>
</dbReference>
<gene>
    <name evidence="1" type="ORF">METZ01_LOCUS255817</name>
</gene>
<name>A0A382IVP8_9ZZZZ</name>
<protein>
    <submittedName>
        <fullName evidence="1">Uncharacterized protein</fullName>
    </submittedName>
</protein>
<accession>A0A382IVP8</accession>
<evidence type="ECO:0000313" key="1">
    <source>
        <dbReference type="EMBL" id="SVC02963.1"/>
    </source>
</evidence>
<sequence length="57" mass="6855">MTMLFKSNKARDEGHFIPFIKWNQVLIRTSRQKYLVFLKIERGELWDKLSPASILFL</sequence>
<organism evidence="1">
    <name type="scientific">marine metagenome</name>
    <dbReference type="NCBI Taxonomy" id="408172"/>
    <lineage>
        <taxon>unclassified sequences</taxon>
        <taxon>metagenomes</taxon>
        <taxon>ecological metagenomes</taxon>
    </lineage>
</organism>
<dbReference type="AlphaFoldDB" id="A0A382IVP8"/>
<proteinExistence type="predicted"/>